<dbReference type="RefSeq" id="WP_260746374.1">
    <property type="nucleotide sequence ID" value="NZ_CP092109.1"/>
</dbReference>
<evidence type="ECO:0000313" key="1">
    <source>
        <dbReference type="EMBL" id="UWZ78026.1"/>
    </source>
</evidence>
<protein>
    <submittedName>
        <fullName evidence="1">Uncharacterized protein</fullName>
    </submittedName>
</protein>
<reference evidence="1" key="1">
    <citation type="journal article" date="2022" name="Environ. Microbiol.">
        <title>Geoalkalibacter halelectricus SAP #1 sp. nov. possessing extracellular electron transfer and mineral#reducing capabilities from a haloalkaline environment.</title>
        <authorList>
            <person name="Yadav S."/>
            <person name="Singh R."/>
            <person name="Sundharam S.S."/>
            <person name="Chaudhary S."/>
            <person name="Krishnamurthi S."/>
            <person name="Patil S.A."/>
        </authorList>
    </citation>
    <scope>NUCLEOTIDE SEQUENCE</scope>
    <source>
        <strain evidence="1">SAP-1</strain>
    </source>
</reference>
<sequence length="381" mass="42908">MTTFSAIHARQVFACNATRLLGLLGLWLWLLLAQAAWAAADFEQWWEQSDTLREEQILTALERAEVLGVALIFEEIHREVSALDLDPALAERERAWVGAFLAAMERCWTPGGVSAAAILEELEGQNIDTPTLDLEQRLVSRHRAEFICNPYDPRPSQVDPSFVIFEGHPQGEIRIQPDDPSRVAQTLWQHAEVLRALLNQENLIYLQDTSAAIAAANQRWQNFQRHALSDQFPWETLINGWLGEHFHSLGGTLAEPPRSQLRLLHPLPLAAVTLEGRTAFKPRLGVEALGVRRYAAESYAPRWGASALLILPGERRENLGYGALLLYRQLALGVAWQDDEERRDGLLLVLGVDLAGMIEKRGTHLRQRVQQVRERLDALSP</sequence>
<gene>
    <name evidence="1" type="ORF">L9S41_09965</name>
</gene>
<organism evidence="1 2">
    <name type="scientific">Geoalkalibacter halelectricus</name>
    <dbReference type="NCBI Taxonomy" id="2847045"/>
    <lineage>
        <taxon>Bacteria</taxon>
        <taxon>Pseudomonadati</taxon>
        <taxon>Thermodesulfobacteriota</taxon>
        <taxon>Desulfuromonadia</taxon>
        <taxon>Desulfuromonadales</taxon>
        <taxon>Geoalkalibacteraceae</taxon>
        <taxon>Geoalkalibacter</taxon>
    </lineage>
</organism>
<accession>A0ABY5ZH59</accession>
<proteinExistence type="predicted"/>
<name>A0ABY5ZH59_9BACT</name>
<keyword evidence="2" id="KW-1185">Reference proteome</keyword>
<dbReference type="Proteomes" id="UP001060414">
    <property type="component" value="Chromosome"/>
</dbReference>
<dbReference type="EMBL" id="CP092109">
    <property type="protein sequence ID" value="UWZ78026.1"/>
    <property type="molecule type" value="Genomic_DNA"/>
</dbReference>
<evidence type="ECO:0000313" key="2">
    <source>
        <dbReference type="Proteomes" id="UP001060414"/>
    </source>
</evidence>